<feature type="transmembrane region" description="Helical" evidence="1">
    <location>
        <begin position="335"/>
        <end position="352"/>
    </location>
</feature>
<proteinExistence type="predicted"/>
<dbReference type="Gene3D" id="3.30.70.1230">
    <property type="entry name" value="Nucleotide cyclase"/>
    <property type="match status" value="1"/>
</dbReference>
<organism evidence="3 4">
    <name type="scientific">Allosphingosinicella ginsenosidimutans</name>
    <dbReference type="NCBI Taxonomy" id="1176539"/>
    <lineage>
        <taxon>Bacteria</taxon>
        <taxon>Pseudomonadati</taxon>
        <taxon>Pseudomonadota</taxon>
        <taxon>Alphaproteobacteria</taxon>
        <taxon>Sphingomonadales</taxon>
        <taxon>Sphingomonadaceae</taxon>
        <taxon>Allosphingosinicella</taxon>
    </lineage>
</organism>
<feature type="transmembrane region" description="Helical" evidence="1">
    <location>
        <begin position="364"/>
        <end position="385"/>
    </location>
</feature>
<keyword evidence="1" id="KW-1133">Transmembrane helix</keyword>
<dbReference type="OrthoDB" id="9789782at2"/>
<dbReference type="CDD" id="cd07302">
    <property type="entry name" value="CHD"/>
    <property type="match status" value="1"/>
</dbReference>
<reference evidence="3 4" key="1">
    <citation type="journal article" date="2015" name="J. Microbiol.">
        <title>Sphingosinicella ginsenosidimutans sp. nov., with ginsenoside converting activity.</title>
        <authorList>
            <person name="Kim J.K."/>
            <person name="Kang M.S."/>
            <person name="Park S.C."/>
            <person name="Kim K.M."/>
            <person name="Choi K."/>
            <person name="Yoon M.H."/>
            <person name="Im W.T."/>
        </authorList>
    </citation>
    <scope>NUCLEOTIDE SEQUENCE [LARGE SCALE GENOMIC DNA]</scope>
    <source>
        <strain evidence="3 4">BS-11</strain>
    </source>
</reference>
<accession>A0A5C6TVI9</accession>
<dbReference type="SUPFAM" id="SSF55073">
    <property type="entry name" value="Nucleotide cyclase"/>
    <property type="match status" value="1"/>
</dbReference>
<gene>
    <name evidence="3" type="ORF">FRZ32_12320</name>
</gene>
<evidence type="ECO:0000313" key="4">
    <source>
        <dbReference type="Proteomes" id="UP000321249"/>
    </source>
</evidence>
<dbReference type="PANTHER" id="PTHR43081">
    <property type="entry name" value="ADENYLATE CYCLASE, TERMINAL-DIFFERENTIATION SPECIFIC-RELATED"/>
    <property type="match status" value="1"/>
</dbReference>
<keyword evidence="1" id="KW-0472">Membrane</keyword>
<dbReference type="GO" id="GO:0035556">
    <property type="term" value="P:intracellular signal transduction"/>
    <property type="evidence" value="ECO:0007669"/>
    <property type="project" value="InterPro"/>
</dbReference>
<name>A0A5C6TVI9_9SPHN</name>
<evidence type="ECO:0000313" key="3">
    <source>
        <dbReference type="EMBL" id="TXC64367.1"/>
    </source>
</evidence>
<dbReference type="InterPro" id="IPR050697">
    <property type="entry name" value="Adenylyl/Guanylyl_Cyclase_3/4"/>
</dbReference>
<dbReference type="EMBL" id="VOQQ01000001">
    <property type="protein sequence ID" value="TXC64367.1"/>
    <property type="molecule type" value="Genomic_DNA"/>
</dbReference>
<feature type="transmembrane region" description="Helical" evidence="1">
    <location>
        <begin position="309"/>
        <end position="328"/>
    </location>
</feature>
<dbReference type="Proteomes" id="UP000321249">
    <property type="component" value="Unassembled WGS sequence"/>
</dbReference>
<dbReference type="Pfam" id="PF05226">
    <property type="entry name" value="CHASE2"/>
    <property type="match status" value="1"/>
</dbReference>
<feature type="domain" description="Guanylate cyclase" evidence="2">
    <location>
        <begin position="426"/>
        <end position="558"/>
    </location>
</feature>
<dbReference type="SMART" id="SM00044">
    <property type="entry name" value="CYCc"/>
    <property type="match status" value="1"/>
</dbReference>
<dbReference type="RefSeq" id="WP_147043790.1">
    <property type="nucleotide sequence ID" value="NZ_BAABIR010000001.1"/>
</dbReference>
<dbReference type="AlphaFoldDB" id="A0A5C6TVI9"/>
<dbReference type="InterPro" id="IPR029787">
    <property type="entry name" value="Nucleotide_cyclase"/>
</dbReference>
<keyword evidence="1" id="KW-0812">Transmembrane</keyword>
<dbReference type="InterPro" id="IPR001054">
    <property type="entry name" value="A/G_cyclase"/>
</dbReference>
<evidence type="ECO:0000259" key="2">
    <source>
        <dbReference type="PROSITE" id="PS50125"/>
    </source>
</evidence>
<evidence type="ECO:0000256" key="1">
    <source>
        <dbReference type="SAM" id="Phobius"/>
    </source>
</evidence>
<dbReference type="GO" id="GO:0004016">
    <property type="term" value="F:adenylate cyclase activity"/>
    <property type="evidence" value="ECO:0007669"/>
    <property type="project" value="UniProtKB-ARBA"/>
</dbReference>
<dbReference type="Pfam" id="PF00211">
    <property type="entry name" value="Guanylate_cyc"/>
    <property type="match status" value="1"/>
</dbReference>
<feature type="transmembrane region" description="Helical" evidence="1">
    <location>
        <begin position="20"/>
        <end position="41"/>
    </location>
</feature>
<protein>
    <submittedName>
        <fullName evidence="3">Adenylate/guanylate cyclase domain-containing protein</fullName>
    </submittedName>
</protein>
<comment type="caution">
    <text evidence="3">The sequence shown here is derived from an EMBL/GenBank/DDBJ whole genome shotgun (WGS) entry which is preliminary data.</text>
</comment>
<dbReference type="GO" id="GO:0006171">
    <property type="term" value="P:cAMP biosynthetic process"/>
    <property type="evidence" value="ECO:0007669"/>
    <property type="project" value="TreeGrafter"/>
</dbReference>
<keyword evidence="4" id="KW-1185">Reference proteome</keyword>
<dbReference type="PROSITE" id="PS50125">
    <property type="entry name" value="GUANYLATE_CYCLASE_2"/>
    <property type="match status" value="1"/>
</dbReference>
<dbReference type="SMART" id="SM01080">
    <property type="entry name" value="CHASE2"/>
    <property type="match status" value="1"/>
</dbReference>
<sequence>MDGRGDLRQRMRRGVRRIGALRLVATLVVLALAIGLARYAWQLPLASDAERALYDLRFTAHAQRMLTQDSRITLVTYNDDTLAQLGKRSPLDRAMLARTLRAIDAMHPRAIGIDILIDQAQPEDAELIAAFRSLRTPTFLAFASHRYNPDQMLPWQESFLTDFLRRARPGPLRPASIRLESDLADGVIRRWPDGNPHLPPLLAQALAPGRHAFDGYTGSIDFRLPGTAQNDEVPVFTNLPIQFVDQFPEGVRDMIAGRYVLIGGDIQDLDDYETPMTRTTGRLMKGLEVHAQILAQLLDGRMRVPIPAWALWLAAIIAVAAGALTSLIELRSWKGLIIPIEIALIAWLPFQLQGWGVDTIALPAFGWGGGWLLAFLAAGTAARAVGSEQRRFAQSALGKYLPADIAAQILRDPDRLALHGEKKQIYALFSDLEGFTKLSHAITPEQLSALLNTYLDRMSDIVLKHGGTIDKFVGDAVVAFWGAPIARDDDADRAVRAAIEMYEGGQAFAREAGEGLPPIGITRVGLHRGEAVVGNFGGVGRIQYTALGDGMNTGARLESANKQLKTTVLVSGDAKAQSTLDLFRPMGRIVLSGRATPVEVWEPVPHMDPGLRQQLVALWERFDGGDTEALVQLEAIVDAHKTDAALREFVYRIREAGPGGHFVLGSK</sequence>
<dbReference type="InterPro" id="IPR007890">
    <property type="entry name" value="CHASE2"/>
</dbReference>
<dbReference type="PANTHER" id="PTHR43081:SF1">
    <property type="entry name" value="ADENYLATE CYCLASE, TERMINAL-DIFFERENTIATION SPECIFIC"/>
    <property type="match status" value="1"/>
</dbReference>